<evidence type="ECO:0000256" key="1">
    <source>
        <dbReference type="SAM" id="SignalP"/>
    </source>
</evidence>
<feature type="signal peptide" evidence="1">
    <location>
        <begin position="1"/>
        <end position="19"/>
    </location>
</feature>
<dbReference type="InterPro" id="IPR002931">
    <property type="entry name" value="Transglutaminase-like"/>
</dbReference>
<dbReference type="Proteomes" id="UP000288227">
    <property type="component" value="Unassembled WGS sequence"/>
</dbReference>
<dbReference type="AlphaFoldDB" id="A0A401U8E9"/>
<reference evidence="4 5" key="1">
    <citation type="submission" date="2018-11" db="EMBL/GenBank/DDBJ databases">
        <title>Chryseotalea sanarue gen. nov., sp., nov., a member of the family Cytophagaceae, isolated from a brackish lake in Hamamatsu Japan.</title>
        <authorList>
            <person name="Maejima Y."/>
            <person name="Iino T."/>
            <person name="Muraguchi Y."/>
            <person name="Fukuda K."/>
            <person name="Ohkuma M."/>
            <person name="Moriuchi R."/>
            <person name="Dohra H."/>
            <person name="Kimbara K."/>
            <person name="Shintani M."/>
        </authorList>
    </citation>
    <scope>NUCLEOTIDE SEQUENCE [LARGE SCALE GENOMIC DNA]</scope>
    <source>
        <strain evidence="4 5">Ys</strain>
    </source>
</reference>
<sequence>MRLLLVVAIIIIAKAATFAQKPPIKFGDVPIEEIQMKVYEKDSSAAAVVLTDFGESTIAYSQSEGFQLIFQRIKRVKILTKDGLDQGDFSIQLYHDGDSDEKLINLKGITYNLENGKVVESKLKNDAQFKEKYSSNLNLVKFTMPNVKEGSVIEISYRVVSDFIFNFQDWEFQSTIPVVWSEYRANVPEYYNYEKYMQGYLPVTVNEQSTSLKSIVITTNNRTDNGGTGFSSDKIDYMLNTNRWVVENAPAFKEEAYITSYQDFISKINFELSFTKFPNRPINKIMGSWEDINKSYVESSDFGGEIKGNGFLKKTADEVTATINSPEEKALAIHAFVRNNFTWSGSYRKFTENPLRKIFDDKKGSSAELNLLMGSMLEKIGLEVYPVLISTRNNGFIREMTPVSSQFNYSVILAKIGDKQYLLDVTEKLLPFGMLPERCLNGKGFVVSKAGHSWVGLSAPERSRLIYSVEGKLTEEASLEGKLTLERTGYFAARDRKQYLAKEETEYVKNLTDVHQIEVLKSEFSNANELAKSFKEVHDVVATDRANVATNTIYFNPVFFNKVKENPFKSEDRKYPVDFGLSFDQMYILKLTIPDGYVVDEAPQPKVIGLPDGAGRFTYSFTQMGNTISLINNLQINKSVFNQVEYASLREFYNQVVAKQAEQVVLKKK</sequence>
<feature type="domain" description="DUF3857" evidence="3">
    <location>
        <begin position="74"/>
        <end position="214"/>
    </location>
</feature>
<dbReference type="Pfam" id="PF12969">
    <property type="entry name" value="DUF3857"/>
    <property type="match status" value="1"/>
</dbReference>
<keyword evidence="1" id="KW-0732">Signal</keyword>
<dbReference type="Gene3D" id="2.60.40.3140">
    <property type="match status" value="1"/>
</dbReference>
<proteinExistence type="predicted"/>
<dbReference type="Gene3D" id="3.10.620.30">
    <property type="match status" value="1"/>
</dbReference>
<dbReference type="SUPFAM" id="SSF54001">
    <property type="entry name" value="Cysteine proteinases"/>
    <property type="match status" value="1"/>
</dbReference>
<comment type="caution">
    <text evidence="4">The sequence shown here is derived from an EMBL/GenBank/DDBJ whole genome shotgun (WGS) entry which is preliminary data.</text>
</comment>
<evidence type="ECO:0000313" key="5">
    <source>
        <dbReference type="Proteomes" id="UP000288227"/>
    </source>
</evidence>
<dbReference type="InterPro" id="IPR024618">
    <property type="entry name" value="DUF3857"/>
</dbReference>
<dbReference type="InterPro" id="IPR038765">
    <property type="entry name" value="Papain-like_cys_pep_sf"/>
</dbReference>
<feature type="domain" description="Transglutaminase-like" evidence="2">
    <location>
        <begin position="314"/>
        <end position="391"/>
    </location>
</feature>
<protein>
    <submittedName>
        <fullName evidence="4">DUF3857 domain-containing protein</fullName>
    </submittedName>
</protein>
<dbReference type="OrthoDB" id="98874at2"/>
<dbReference type="RefSeq" id="WP_127121795.1">
    <property type="nucleotide sequence ID" value="NZ_BHXQ01000002.1"/>
</dbReference>
<name>A0A401U8E9_9BACT</name>
<organism evidence="4 5">
    <name type="scientific">Chryseotalea sanaruensis</name>
    <dbReference type="NCBI Taxonomy" id="2482724"/>
    <lineage>
        <taxon>Bacteria</taxon>
        <taxon>Pseudomonadati</taxon>
        <taxon>Bacteroidota</taxon>
        <taxon>Cytophagia</taxon>
        <taxon>Cytophagales</taxon>
        <taxon>Chryseotaleaceae</taxon>
        <taxon>Chryseotalea</taxon>
    </lineage>
</organism>
<feature type="chain" id="PRO_5019088606" evidence="1">
    <location>
        <begin position="20"/>
        <end position="669"/>
    </location>
</feature>
<gene>
    <name evidence="4" type="ORF">SanaruYs_13790</name>
</gene>
<dbReference type="EMBL" id="BHXQ01000002">
    <property type="protein sequence ID" value="GCC51159.1"/>
    <property type="molecule type" value="Genomic_DNA"/>
</dbReference>
<accession>A0A401U8E9</accession>
<evidence type="ECO:0000259" key="3">
    <source>
        <dbReference type="Pfam" id="PF12969"/>
    </source>
</evidence>
<evidence type="ECO:0000259" key="2">
    <source>
        <dbReference type="Pfam" id="PF01841"/>
    </source>
</evidence>
<dbReference type="Pfam" id="PF01841">
    <property type="entry name" value="Transglut_core"/>
    <property type="match status" value="1"/>
</dbReference>
<evidence type="ECO:0000313" key="4">
    <source>
        <dbReference type="EMBL" id="GCC51159.1"/>
    </source>
</evidence>
<keyword evidence="5" id="KW-1185">Reference proteome</keyword>
<dbReference type="Gene3D" id="2.60.120.1130">
    <property type="match status" value="1"/>
</dbReference>